<dbReference type="SUPFAM" id="SSF54427">
    <property type="entry name" value="NTF2-like"/>
    <property type="match status" value="1"/>
</dbReference>
<feature type="signal peptide" evidence="1">
    <location>
        <begin position="1"/>
        <end position="21"/>
    </location>
</feature>
<protein>
    <recommendedName>
        <fullName evidence="2">SnoaL-like domain-containing protein</fullName>
    </recommendedName>
</protein>
<organism evidence="3 4">
    <name type="scientific">Candidatus Litorirhabdus singularis</name>
    <dbReference type="NCBI Taxonomy" id="2518993"/>
    <lineage>
        <taxon>Bacteria</taxon>
        <taxon>Pseudomonadati</taxon>
        <taxon>Pseudomonadota</taxon>
        <taxon>Gammaproteobacteria</taxon>
        <taxon>Cellvibrionales</taxon>
        <taxon>Halieaceae</taxon>
        <taxon>Candidatus Litorirhabdus</taxon>
    </lineage>
</organism>
<evidence type="ECO:0000313" key="4">
    <source>
        <dbReference type="Proteomes" id="UP001143362"/>
    </source>
</evidence>
<feature type="domain" description="SnoaL-like" evidence="2">
    <location>
        <begin position="66"/>
        <end position="174"/>
    </location>
</feature>
<name>A0ABT3TIJ6_9GAMM</name>
<evidence type="ECO:0000313" key="3">
    <source>
        <dbReference type="EMBL" id="MCX2982035.1"/>
    </source>
</evidence>
<reference evidence="3" key="1">
    <citation type="submission" date="2019-02" db="EMBL/GenBank/DDBJ databases">
        <authorList>
            <person name="Li S.-H."/>
        </authorList>
    </citation>
    <scope>NUCLEOTIDE SEQUENCE</scope>
    <source>
        <strain evidence="3">IMCC14734</strain>
    </source>
</reference>
<dbReference type="EMBL" id="SHNN01000002">
    <property type="protein sequence ID" value="MCX2982035.1"/>
    <property type="molecule type" value="Genomic_DNA"/>
</dbReference>
<dbReference type="InterPro" id="IPR037401">
    <property type="entry name" value="SnoaL-like"/>
</dbReference>
<dbReference type="Pfam" id="PF13577">
    <property type="entry name" value="SnoaL_4"/>
    <property type="match status" value="1"/>
</dbReference>
<proteinExistence type="predicted"/>
<dbReference type="RefSeq" id="WP_279246029.1">
    <property type="nucleotide sequence ID" value="NZ_SHNN01000002.1"/>
</dbReference>
<keyword evidence="1" id="KW-0732">Signal</keyword>
<dbReference type="InterPro" id="IPR032710">
    <property type="entry name" value="NTF2-like_dom_sf"/>
</dbReference>
<evidence type="ECO:0000259" key="2">
    <source>
        <dbReference type="Pfam" id="PF13577"/>
    </source>
</evidence>
<keyword evidence="4" id="KW-1185">Reference proteome</keyword>
<accession>A0ABT3TIJ6</accession>
<evidence type="ECO:0000256" key="1">
    <source>
        <dbReference type="SAM" id="SignalP"/>
    </source>
</evidence>
<gene>
    <name evidence="3" type="ORF">EYC98_14320</name>
</gene>
<sequence length="194" mass="21940">MKKQATLIFVLLMLLASRGYSMECNKGLLETQAIQQIEYLRRWYANATDLIGVATPQSIAEGRAIYRRIFAKEAQLYAGSDDEPRVGPEAWAELVLEALGDLGPTQHLIGTQLVKIKSLKFDDDCNIVTGSAYMESYVQAWHELKDDRVWLFLGTYEDDVGYTSGGGWQIERMHLRQVSAERRYRDTAVGRAAD</sequence>
<dbReference type="Gene3D" id="3.10.450.50">
    <property type="match status" value="1"/>
</dbReference>
<comment type="caution">
    <text evidence="3">The sequence shown here is derived from an EMBL/GenBank/DDBJ whole genome shotgun (WGS) entry which is preliminary data.</text>
</comment>
<dbReference type="Proteomes" id="UP001143362">
    <property type="component" value="Unassembled WGS sequence"/>
</dbReference>
<feature type="chain" id="PRO_5045799964" description="SnoaL-like domain-containing protein" evidence="1">
    <location>
        <begin position="22"/>
        <end position="194"/>
    </location>
</feature>